<evidence type="ECO:0000256" key="4">
    <source>
        <dbReference type="ARBA" id="ARBA00022490"/>
    </source>
</evidence>
<dbReference type="Gene3D" id="1.20.1050.90">
    <property type="entry name" value="RecF/RecN/SMC, N-terminal domain"/>
    <property type="match status" value="1"/>
</dbReference>
<evidence type="ECO:0000256" key="6">
    <source>
        <dbReference type="ARBA" id="ARBA00022741"/>
    </source>
</evidence>
<dbReference type="Pfam" id="PF02463">
    <property type="entry name" value="SMC_N"/>
    <property type="match status" value="1"/>
</dbReference>
<dbReference type="GO" id="GO:0003697">
    <property type="term" value="F:single-stranded DNA binding"/>
    <property type="evidence" value="ECO:0007669"/>
    <property type="project" value="UniProtKB-UniRule"/>
</dbReference>
<dbReference type="InterPro" id="IPR027417">
    <property type="entry name" value="P-loop_NTPase"/>
</dbReference>
<feature type="compositionally biased region" description="Pro residues" evidence="14">
    <location>
        <begin position="234"/>
        <end position="248"/>
    </location>
</feature>
<dbReference type="Proteomes" id="UP000663801">
    <property type="component" value="Unassembled WGS sequence"/>
</dbReference>
<keyword evidence="11 13" id="KW-0742">SOS response</keyword>
<dbReference type="AlphaFoldDB" id="A0A938YNW9"/>
<feature type="domain" description="AAA+ ATPase" evidence="15">
    <location>
        <begin position="22"/>
        <end position="451"/>
    </location>
</feature>
<dbReference type="PROSITE" id="PS00617">
    <property type="entry name" value="RECF_1"/>
    <property type="match status" value="1"/>
</dbReference>
<evidence type="ECO:0000256" key="11">
    <source>
        <dbReference type="ARBA" id="ARBA00023236"/>
    </source>
</evidence>
<keyword evidence="8 13" id="KW-0067">ATP-binding</keyword>
<dbReference type="PANTHER" id="PTHR32182:SF0">
    <property type="entry name" value="DNA REPLICATION AND REPAIR PROTEIN RECF"/>
    <property type="match status" value="1"/>
</dbReference>
<dbReference type="GO" id="GO:0009432">
    <property type="term" value="P:SOS response"/>
    <property type="evidence" value="ECO:0007669"/>
    <property type="project" value="UniProtKB-UniRule"/>
</dbReference>
<dbReference type="PROSITE" id="PS00618">
    <property type="entry name" value="RECF_2"/>
    <property type="match status" value="1"/>
</dbReference>
<protein>
    <recommendedName>
        <fullName evidence="3 13">DNA replication and repair protein RecF</fullName>
    </recommendedName>
</protein>
<comment type="caution">
    <text evidence="16">The sequence shown here is derived from an EMBL/GenBank/DDBJ whole genome shotgun (WGS) entry which is preliminary data.</text>
</comment>
<dbReference type="Gene3D" id="3.40.50.300">
    <property type="entry name" value="P-loop containing nucleotide triphosphate hydrolases"/>
    <property type="match status" value="1"/>
</dbReference>
<evidence type="ECO:0000313" key="16">
    <source>
        <dbReference type="EMBL" id="MBM9476817.1"/>
    </source>
</evidence>
<evidence type="ECO:0000256" key="9">
    <source>
        <dbReference type="ARBA" id="ARBA00023125"/>
    </source>
</evidence>
<evidence type="ECO:0000256" key="10">
    <source>
        <dbReference type="ARBA" id="ARBA00023204"/>
    </source>
</evidence>
<accession>A0A938YNW9</accession>
<dbReference type="SMART" id="SM00382">
    <property type="entry name" value="AAA"/>
    <property type="match status" value="1"/>
</dbReference>
<dbReference type="SUPFAM" id="SSF52540">
    <property type="entry name" value="P-loop containing nucleoside triphosphate hydrolases"/>
    <property type="match status" value="1"/>
</dbReference>
<proteinExistence type="inferred from homology"/>
<feature type="binding site" evidence="13">
    <location>
        <begin position="30"/>
        <end position="37"/>
    </location>
    <ligand>
        <name>ATP</name>
        <dbReference type="ChEBI" id="CHEBI:30616"/>
    </ligand>
</feature>
<keyword evidence="9 13" id="KW-0238">DNA-binding</keyword>
<comment type="similarity">
    <text evidence="2 13">Belongs to the RecF family.</text>
</comment>
<evidence type="ECO:0000256" key="5">
    <source>
        <dbReference type="ARBA" id="ARBA00022705"/>
    </source>
</evidence>
<keyword evidence="17" id="KW-1185">Reference proteome</keyword>
<evidence type="ECO:0000256" key="12">
    <source>
        <dbReference type="ARBA" id="ARBA00025401"/>
    </source>
</evidence>
<feature type="region of interest" description="Disordered" evidence="14">
    <location>
        <begin position="232"/>
        <end position="317"/>
    </location>
</feature>
<dbReference type="GO" id="GO:0005737">
    <property type="term" value="C:cytoplasm"/>
    <property type="evidence" value="ECO:0007669"/>
    <property type="project" value="UniProtKB-SubCell"/>
</dbReference>
<dbReference type="InterPro" id="IPR003395">
    <property type="entry name" value="RecF/RecN/SMC_N"/>
</dbReference>
<keyword evidence="5 13" id="KW-0235">DNA replication</keyword>
<dbReference type="GO" id="GO:0006260">
    <property type="term" value="P:DNA replication"/>
    <property type="evidence" value="ECO:0007669"/>
    <property type="project" value="UniProtKB-UniRule"/>
</dbReference>
<organism evidence="16 17">
    <name type="scientific">Nakamurella flavida</name>
    <dbReference type="NCBI Taxonomy" id="363630"/>
    <lineage>
        <taxon>Bacteria</taxon>
        <taxon>Bacillati</taxon>
        <taxon>Actinomycetota</taxon>
        <taxon>Actinomycetes</taxon>
        <taxon>Nakamurellales</taxon>
        <taxon>Nakamurellaceae</taxon>
        <taxon>Nakamurella</taxon>
    </lineage>
</organism>
<dbReference type="InterPro" id="IPR001238">
    <property type="entry name" value="DNA-binding_RecF"/>
</dbReference>
<dbReference type="EMBL" id="JAERWL010000008">
    <property type="protein sequence ID" value="MBM9476817.1"/>
    <property type="molecule type" value="Genomic_DNA"/>
</dbReference>
<gene>
    <name evidence="13" type="primary">recF</name>
    <name evidence="16" type="ORF">JL107_10200</name>
</gene>
<evidence type="ECO:0000313" key="17">
    <source>
        <dbReference type="Proteomes" id="UP000663801"/>
    </source>
</evidence>
<comment type="function">
    <text evidence="12 13">The RecF protein is involved in DNA metabolism; it is required for DNA replication and normal SOS inducibility. RecF binds preferentially to single-stranded, linear DNA. It also seems to bind ATP.</text>
</comment>
<dbReference type="GO" id="GO:0005524">
    <property type="term" value="F:ATP binding"/>
    <property type="evidence" value="ECO:0007669"/>
    <property type="project" value="UniProtKB-UniRule"/>
</dbReference>
<dbReference type="InterPro" id="IPR003593">
    <property type="entry name" value="AAA+_ATPase"/>
</dbReference>
<comment type="subcellular location">
    <subcellularLocation>
        <location evidence="1 13">Cytoplasm</location>
    </subcellularLocation>
</comment>
<dbReference type="InterPro" id="IPR018078">
    <property type="entry name" value="DNA-binding_RecF_CS"/>
</dbReference>
<evidence type="ECO:0000256" key="2">
    <source>
        <dbReference type="ARBA" id="ARBA00008016"/>
    </source>
</evidence>
<reference evidence="16" key="1">
    <citation type="submission" date="2021-01" db="EMBL/GenBank/DDBJ databases">
        <title>KCTC 19127 draft genome.</title>
        <authorList>
            <person name="An D."/>
        </authorList>
    </citation>
    <scope>NUCLEOTIDE SEQUENCE</scope>
    <source>
        <strain evidence="16">KCTC 19127</strain>
    </source>
</reference>
<keyword evidence="7 13" id="KW-0227">DNA damage</keyword>
<feature type="compositionally biased region" description="Low complexity" evidence="14">
    <location>
        <begin position="294"/>
        <end position="317"/>
    </location>
</feature>
<dbReference type="RefSeq" id="WP_205256914.1">
    <property type="nucleotide sequence ID" value="NZ_BAAAPV010000004.1"/>
</dbReference>
<evidence type="ECO:0000256" key="8">
    <source>
        <dbReference type="ARBA" id="ARBA00022840"/>
    </source>
</evidence>
<keyword evidence="10 13" id="KW-0234">DNA repair</keyword>
<dbReference type="HAMAP" id="MF_00365">
    <property type="entry name" value="RecF"/>
    <property type="match status" value="1"/>
</dbReference>
<dbReference type="GO" id="GO:0000731">
    <property type="term" value="P:DNA synthesis involved in DNA repair"/>
    <property type="evidence" value="ECO:0007669"/>
    <property type="project" value="TreeGrafter"/>
</dbReference>
<evidence type="ECO:0000256" key="1">
    <source>
        <dbReference type="ARBA" id="ARBA00004496"/>
    </source>
</evidence>
<dbReference type="PANTHER" id="PTHR32182">
    <property type="entry name" value="DNA REPLICATION AND REPAIR PROTEIN RECF"/>
    <property type="match status" value="1"/>
</dbReference>
<evidence type="ECO:0000256" key="7">
    <source>
        <dbReference type="ARBA" id="ARBA00022763"/>
    </source>
</evidence>
<name>A0A938YNW9_9ACTN</name>
<evidence type="ECO:0000256" key="3">
    <source>
        <dbReference type="ARBA" id="ARBA00020170"/>
    </source>
</evidence>
<evidence type="ECO:0000259" key="15">
    <source>
        <dbReference type="SMART" id="SM00382"/>
    </source>
</evidence>
<sequence length="453" mass="48339">MFVRFLSLADYRSWPTADLTLEPGITVLVGRNGAGKTNLVEALGYLATLSSHRVATDVPLIARGTERAIVRAAVISQDRELLLEVEIAAGRANKARINRSPLRRTRDLLGVLRTVLFAPEDLALVRGDPGERRRYLDELLVMRAPRLAGTRAEYDRILKQRNALLKSAGPSRRGPAPPTLDVWDEHLAAVGGELLEARVALVEELRPYVVRAYRALAGDPGAATVVDLVYRPSVPTPEPTPIQDPGPDPADVADPELDLAPSEGRSDWSDDPEDDRPPPDGSPPENGPTDDPVTGPGEPEPTGQGDRPAAAPTADAAAWTAAMTAELARRRTAELDRGVSLVGPHRDDLEIVLGGGPAKGFASHGESWSLALALRLAAFGLLRSDGVDPVLILDDVFAELDSRRRERLALLIADADQVLITAAVTGDVPPSLGGRQISVADGTITPVDRPDPG</sequence>
<evidence type="ECO:0000256" key="14">
    <source>
        <dbReference type="SAM" id="MobiDB-lite"/>
    </source>
</evidence>
<evidence type="ECO:0000256" key="13">
    <source>
        <dbReference type="HAMAP-Rule" id="MF_00365"/>
    </source>
</evidence>
<keyword evidence="4 13" id="KW-0963">Cytoplasm</keyword>
<keyword evidence="6 13" id="KW-0547">Nucleotide-binding</keyword>
<dbReference type="GO" id="GO:0006302">
    <property type="term" value="P:double-strand break repair"/>
    <property type="evidence" value="ECO:0007669"/>
    <property type="project" value="TreeGrafter"/>
</dbReference>
<dbReference type="InterPro" id="IPR042174">
    <property type="entry name" value="RecF_2"/>
</dbReference>